<dbReference type="PANTHER" id="PTHR33164:SF99">
    <property type="entry name" value="MARR FAMILY REGULATORY PROTEIN"/>
    <property type="match status" value="1"/>
</dbReference>
<sequence length="169" mass="18924">MVTTWLDDEQLNVWVRLKAVMELLPSALDSELRRAAELTYFEYYVLAMLSEADGRVLRMSALAARTNATLPRLSHVVRKMAERGLVRRTPDPQDGRSVLVHLTEEGYAVLVAAAPGHVDAVRRYVFDRLDDEQVSQLGAIADAMLDRLDPEGVLTHEYRRPADPGRPAG</sequence>
<evidence type="ECO:0000313" key="2">
    <source>
        <dbReference type="EMBL" id="GGF57828.1"/>
    </source>
</evidence>
<dbReference type="InterPro" id="IPR036388">
    <property type="entry name" value="WH-like_DNA-bd_sf"/>
</dbReference>
<dbReference type="AlphaFoldDB" id="A0A917BV04"/>
<dbReference type="EMBL" id="BMEM01000005">
    <property type="protein sequence ID" value="GGF57828.1"/>
    <property type="molecule type" value="Genomic_DNA"/>
</dbReference>
<name>A0A917BV04_9MICO</name>
<organism evidence="2 3">
    <name type="scientific">Ornithinimicrobium tianjinense</name>
    <dbReference type="NCBI Taxonomy" id="1195761"/>
    <lineage>
        <taxon>Bacteria</taxon>
        <taxon>Bacillati</taxon>
        <taxon>Actinomycetota</taxon>
        <taxon>Actinomycetes</taxon>
        <taxon>Micrococcales</taxon>
        <taxon>Ornithinimicrobiaceae</taxon>
        <taxon>Ornithinimicrobium</taxon>
    </lineage>
</organism>
<feature type="domain" description="HTH marR-type" evidence="1">
    <location>
        <begin position="1"/>
        <end position="146"/>
    </location>
</feature>
<dbReference type="InterPro" id="IPR000835">
    <property type="entry name" value="HTH_MarR-typ"/>
</dbReference>
<dbReference type="RefSeq" id="WP_188431665.1">
    <property type="nucleotide sequence ID" value="NZ_BAABKH010000006.1"/>
</dbReference>
<keyword evidence="3" id="KW-1185">Reference proteome</keyword>
<evidence type="ECO:0000313" key="3">
    <source>
        <dbReference type="Proteomes" id="UP000605670"/>
    </source>
</evidence>
<dbReference type="GO" id="GO:0003700">
    <property type="term" value="F:DNA-binding transcription factor activity"/>
    <property type="evidence" value="ECO:0007669"/>
    <property type="project" value="InterPro"/>
</dbReference>
<dbReference type="SUPFAM" id="SSF46785">
    <property type="entry name" value="Winged helix' DNA-binding domain"/>
    <property type="match status" value="1"/>
</dbReference>
<dbReference type="GO" id="GO:0006950">
    <property type="term" value="P:response to stress"/>
    <property type="evidence" value="ECO:0007669"/>
    <property type="project" value="TreeGrafter"/>
</dbReference>
<dbReference type="Proteomes" id="UP000605670">
    <property type="component" value="Unassembled WGS sequence"/>
</dbReference>
<dbReference type="PANTHER" id="PTHR33164">
    <property type="entry name" value="TRANSCRIPTIONAL REGULATOR, MARR FAMILY"/>
    <property type="match status" value="1"/>
</dbReference>
<evidence type="ECO:0000259" key="1">
    <source>
        <dbReference type="PROSITE" id="PS50995"/>
    </source>
</evidence>
<dbReference type="Pfam" id="PF12802">
    <property type="entry name" value="MarR_2"/>
    <property type="match status" value="1"/>
</dbReference>
<accession>A0A917BV04</accession>
<proteinExistence type="predicted"/>
<dbReference type="InterPro" id="IPR039422">
    <property type="entry name" value="MarR/SlyA-like"/>
</dbReference>
<reference evidence="2" key="1">
    <citation type="journal article" date="2014" name="Int. J. Syst. Evol. Microbiol.">
        <title>Complete genome sequence of Corynebacterium casei LMG S-19264T (=DSM 44701T), isolated from a smear-ripened cheese.</title>
        <authorList>
            <consortium name="US DOE Joint Genome Institute (JGI-PGF)"/>
            <person name="Walter F."/>
            <person name="Albersmeier A."/>
            <person name="Kalinowski J."/>
            <person name="Ruckert C."/>
        </authorList>
    </citation>
    <scope>NUCLEOTIDE SEQUENCE</scope>
    <source>
        <strain evidence="2">CGMCC 1.12160</strain>
    </source>
</reference>
<dbReference type="SMART" id="SM00347">
    <property type="entry name" value="HTH_MARR"/>
    <property type="match status" value="1"/>
</dbReference>
<gene>
    <name evidence="2" type="ORF">GCM10011366_27010</name>
</gene>
<dbReference type="PROSITE" id="PS50995">
    <property type="entry name" value="HTH_MARR_2"/>
    <property type="match status" value="1"/>
</dbReference>
<dbReference type="Gene3D" id="1.10.10.10">
    <property type="entry name" value="Winged helix-like DNA-binding domain superfamily/Winged helix DNA-binding domain"/>
    <property type="match status" value="1"/>
</dbReference>
<protein>
    <submittedName>
        <fullName evidence="2">MarR family transcriptional regulator</fullName>
    </submittedName>
</protein>
<comment type="caution">
    <text evidence="2">The sequence shown here is derived from an EMBL/GenBank/DDBJ whole genome shotgun (WGS) entry which is preliminary data.</text>
</comment>
<dbReference type="InterPro" id="IPR036390">
    <property type="entry name" value="WH_DNA-bd_sf"/>
</dbReference>
<reference evidence="2" key="2">
    <citation type="submission" date="2020-09" db="EMBL/GenBank/DDBJ databases">
        <authorList>
            <person name="Sun Q."/>
            <person name="Zhou Y."/>
        </authorList>
    </citation>
    <scope>NUCLEOTIDE SEQUENCE</scope>
    <source>
        <strain evidence="2">CGMCC 1.12160</strain>
    </source>
</reference>